<dbReference type="InterPro" id="IPR006597">
    <property type="entry name" value="Sel1-like"/>
</dbReference>
<organism evidence="2 3">
    <name type="scientific">Massilia aerilata</name>
    <dbReference type="NCBI Taxonomy" id="453817"/>
    <lineage>
        <taxon>Bacteria</taxon>
        <taxon>Pseudomonadati</taxon>
        <taxon>Pseudomonadota</taxon>
        <taxon>Betaproteobacteria</taxon>
        <taxon>Burkholderiales</taxon>
        <taxon>Oxalobacteraceae</taxon>
        <taxon>Telluria group</taxon>
        <taxon>Massilia</taxon>
    </lineage>
</organism>
<keyword evidence="3" id="KW-1185">Reference proteome</keyword>
<dbReference type="Gene3D" id="1.25.40.10">
    <property type="entry name" value="Tetratricopeptide repeat domain"/>
    <property type="match status" value="1"/>
</dbReference>
<proteinExistence type="predicted"/>
<dbReference type="Proteomes" id="UP001596086">
    <property type="component" value="Unassembled WGS sequence"/>
</dbReference>
<accession>A0ABW0RYZ2</accession>
<dbReference type="SUPFAM" id="SSF81901">
    <property type="entry name" value="HCP-like"/>
    <property type="match status" value="1"/>
</dbReference>
<evidence type="ECO:0000256" key="1">
    <source>
        <dbReference type="SAM" id="SignalP"/>
    </source>
</evidence>
<dbReference type="InterPro" id="IPR011990">
    <property type="entry name" value="TPR-like_helical_dom_sf"/>
</dbReference>
<dbReference type="Pfam" id="PF08238">
    <property type="entry name" value="Sel1"/>
    <property type="match status" value="2"/>
</dbReference>
<dbReference type="RefSeq" id="WP_379768834.1">
    <property type="nucleotide sequence ID" value="NZ_JBHSMZ010000004.1"/>
</dbReference>
<evidence type="ECO:0000313" key="2">
    <source>
        <dbReference type="EMBL" id="MFC5548272.1"/>
    </source>
</evidence>
<feature type="signal peptide" evidence="1">
    <location>
        <begin position="1"/>
        <end position="18"/>
    </location>
</feature>
<dbReference type="EMBL" id="JBHSMZ010000004">
    <property type="protein sequence ID" value="MFC5548272.1"/>
    <property type="molecule type" value="Genomic_DNA"/>
</dbReference>
<protein>
    <submittedName>
        <fullName evidence="2">Tetratricopeptide repeat protein</fullName>
    </submittedName>
</protein>
<keyword evidence="1" id="KW-0732">Signal</keyword>
<sequence>MKRLMFGLLMVAAGAAMADDLGNADQALRAKDYGRAFPLYARLAEAGNTEAQFRLGEMYWYGDGTAVDMAKSRAWLQKAATKGHAGARETLNLLAQRERRAGDIAYWTTAYRGEDLTTGKYACPLPSIPAVSTQLDEVRTVGKAIGNWAICYKDFAKDLEAAGPSINRIPAGIRKLMTPAELAQAIGRIDTVVARIVRGKEDDAETFITERANWYAATDRHLGQVRPAVLKEFMDHEYDYVRRPQSGYMDHQPGPFVLASNTPAKPTTP</sequence>
<reference evidence="3" key="1">
    <citation type="journal article" date="2019" name="Int. J. Syst. Evol. Microbiol.">
        <title>The Global Catalogue of Microorganisms (GCM) 10K type strain sequencing project: providing services to taxonomists for standard genome sequencing and annotation.</title>
        <authorList>
            <consortium name="The Broad Institute Genomics Platform"/>
            <consortium name="The Broad Institute Genome Sequencing Center for Infectious Disease"/>
            <person name="Wu L."/>
            <person name="Ma J."/>
        </authorList>
    </citation>
    <scope>NUCLEOTIDE SEQUENCE [LARGE SCALE GENOMIC DNA]</scope>
    <source>
        <strain evidence="3">CGMCC 4.5798</strain>
    </source>
</reference>
<gene>
    <name evidence="2" type="ORF">ACFPO9_07050</name>
</gene>
<name>A0ABW0RYZ2_9BURK</name>
<evidence type="ECO:0000313" key="3">
    <source>
        <dbReference type="Proteomes" id="UP001596086"/>
    </source>
</evidence>
<comment type="caution">
    <text evidence="2">The sequence shown here is derived from an EMBL/GenBank/DDBJ whole genome shotgun (WGS) entry which is preliminary data.</text>
</comment>
<feature type="chain" id="PRO_5046203209" evidence="1">
    <location>
        <begin position="19"/>
        <end position="269"/>
    </location>
</feature>
<dbReference type="SMART" id="SM00671">
    <property type="entry name" value="SEL1"/>
    <property type="match status" value="1"/>
</dbReference>